<dbReference type="AlphaFoldDB" id="A0A2T0AFD6"/>
<accession>A0A2T0AFD6</accession>
<dbReference type="Proteomes" id="UP000239560">
    <property type="component" value="Unassembled WGS sequence"/>
</dbReference>
<evidence type="ECO:0000313" key="1">
    <source>
        <dbReference type="EMBL" id="PRQ76712.1"/>
    </source>
</evidence>
<proteinExistence type="predicted"/>
<organism evidence="1 2">
    <name type="scientific">Rhodotorula toruloides</name>
    <name type="common">Yeast</name>
    <name type="synonym">Rhodosporidium toruloides</name>
    <dbReference type="NCBI Taxonomy" id="5286"/>
    <lineage>
        <taxon>Eukaryota</taxon>
        <taxon>Fungi</taxon>
        <taxon>Dikarya</taxon>
        <taxon>Basidiomycota</taxon>
        <taxon>Pucciniomycotina</taxon>
        <taxon>Microbotryomycetes</taxon>
        <taxon>Sporidiobolales</taxon>
        <taxon>Sporidiobolaceae</taxon>
        <taxon>Rhodotorula</taxon>
    </lineage>
</organism>
<dbReference type="EMBL" id="LCTV02000002">
    <property type="protein sequence ID" value="PRQ76712.1"/>
    <property type="molecule type" value="Genomic_DNA"/>
</dbReference>
<gene>
    <name evidence="1" type="ORF">AAT19DRAFT_12130</name>
</gene>
<protein>
    <submittedName>
        <fullName evidence="1">Uncharacterized protein</fullName>
    </submittedName>
</protein>
<name>A0A2T0AFD6_RHOTO</name>
<comment type="caution">
    <text evidence="1">The sequence shown here is derived from an EMBL/GenBank/DDBJ whole genome shotgun (WGS) entry which is preliminary data.</text>
</comment>
<reference evidence="1 2" key="1">
    <citation type="journal article" date="2018" name="Elife">
        <title>Functional genomics of lipid metabolism in the oleaginous yeast Rhodosporidium toruloides.</title>
        <authorList>
            <person name="Coradetti S.T."/>
            <person name="Pinel D."/>
            <person name="Geiselman G."/>
            <person name="Ito M."/>
            <person name="Mondo S."/>
            <person name="Reilly M.C."/>
            <person name="Cheng Y.F."/>
            <person name="Bauer S."/>
            <person name="Grigoriev I."/>
            <person name="Gladden J.M."/>
            <person name="Simmons B.A."/>
            <person name="Brem R."/>
            <person name="Arkin A.P."/>
            <person name="Skerker J.M."/>
        </authorList>
    </citation>
    <scope>NUCLEOTIDE SEQUENCE [LARGE SCALE GENOMIC DNA]</scope>
    <source>
        <strain evidence="1 2">NBRC 0880</strain>
    </source>
</reference>
<evidence type="ECO:0000313" key="2">
    <source>
        <dbReference type="Proteomes" id="UP000239560"/>
    </source>
</evidence>
<sequence>MLALARSCPLISLLRLGGRLHGVMLPACTLSEYELLRLRCRQAALGFPVSPSAASFVASKTCPALTRLRNDSFSLAWELSAVDDLLGALLVGAGRGTKVQRPGAAVPLVNALNLQRSRAQ</sequence>